<name>A0AAN8NYP8_POLSC</name>
<gene>
    <name evidence="1" type="ORF">RUM43_002028</name>
</gene>
<proteinExistence type="predicted"/>
<evidence type="ECO:0000313" key="2">
    <source>
        <dbReference type="Proteomes" id="UP001372834"/>
    </source>
</evidence>
<comment type="caution">
    <text evidence="1">The sequence shown here is derived from an EMBL/GenBank/DDBJ whole genome shotgun (WGS) entry which is preliminary data.</text>
</comment>
<reference evidence="1 2" key="1">
    <citation type="submission" date="2023-10" db="EMBL/GenBank/DDBJ databases">
        <title>Genomes of two closely related lineages of the louse Polyplax serrata with different host specificities.</title>
        <authorList>
            <person name="Martinu J."/>
            <person name="Tarabai H."/>
            <person name="Stefka J."/>
            <person name="Hypsa V."/>
        </authorList>
    </citation>
    <scope>NUCLEOTIDE SEQUENCE [LARGE SCALE GENOMIC DNA]</scope>
    <source>
        <strain evidence="1">HR10_N</strain>
    </source>
</reference>
<dbReference type="Proteomes" id="UP001372834">
    <property type="component" value="Unassembled WGS sequence"/>
</dbReference>
<dbReference type="EMBL" id="JAWJWE010000036">
    <property type="protein sequence ID" value="KAK6628216.1"/>
    <property type="molecule type" value="Genomic_DNA"/>
</dbReference>
<protein>
    <submittedName>
        <fullName evidence="1">Uncharacterized protein</fullName>
    </submittedName>
</protein>
<evidence type="ECO:0000313" key="1">
    <source>
        <dbReference type="EMBL" id="KAK6628216.1"/>
    </source>
</evidence>
<sequence length="109" mass="12664">MAVSGDLHQNDIAAIRTNVWCFQCKLSHMKFKYEKIVNCHNNIRQILHSSVCILTYYYGQMDYMEPEFILARTIRQVNCLEQLVMAVCHENLIGRITTCAGERSGYNEN</sequence>
<dbReference type="AlphaFoldDB" id="A0AAN8NYP8"/>
<accession>A0AAN8NYP8</accession>
<organism evidence="1 2">
    <name type="scientific">Polyplax serrata</name>
    <name type="common">Common mouse louse</name>
    <dbReference type="NCBI Taxonomy" id="468196"/>
    <lineage>
        <taxon>Eukaryota</taxon>
        <taxon>Metazoa</taxon>
        <taxon>Ecdysozoa</taxon>
        <taxon>Arthropoda</taxon>
        <taxon>Hexapoda</taxon>
        <taxon>Insecta</taxon>
        <taxon>Pterygota</taxon>
        <taxon>Neoptera</taxon>
        <taxon>Paraneoptera</taxon>
        <taxon>Psocodea</taxon>
        <taxon>Troctomorpha</taxon>
        <taxon>Phthiraptera</taxon>
        <taxon>Anoplura</taxon>
        <taxon>Polyplacidae</taxon>
        <taxon>Polyplax</taxon>
    </lineage>
</organism>